<dbReference type="InterPro" id="IPR037914">
    <property type="entry name" value="SpoVT-AbrB_sf"/>
</dbReference>
<evidence type="ECO:0000313" key="3">
    <source>
        <dbReference type="Proteomes" id="UP001501734"/>
    </source>
</evidence>
<dbReference type="Gene3D" id="2.10.260.10">
    <property type="match status" value="1"/>
</dbReference>
<keyword evidence="2" id="KW-0238">DNA-binding</keyword>
<dbReference type="SMART" id="SM00966">
    <property type="entry name" value="SpoVT_AbrB"/>
    <property type="match status" value="1"/>
</dbReference>
<dbReference type="GO" id="GO:0003677">
    <property type="term" value="F:DNA binding"/>
    <property type="evidence" value="ECO:0007669"/>
    <property type="project" value="UniProtKB-KW"/>
</dbReference>
<dbReference type="SUPFAM" id="SSF89447">
    <property type="entry name" value="AbrB/MazE/MraZ-like"/>
    <property type="match status" value="1"/>
</dbReference>
<sequence>MRTTAQKWGNSIGVRIPKRLAQKYGISNGSDVKFTESEKGIFIEPIEGEPTLDELLARVTDENRHDYVDWGKPEGNEVW</sequence>
<gene>
    <name evidence="2" type="ORF">GCM10022410_18720</name>
</gene>
<evidence type="ECO:0000259" key="1">
    <source>
        <dbReference type="SMART" id="SM00966"/>
    </source>
</evidence>
<feature type="domain" description="SpoVT-AbrB" evidence="1">
    <location>
        <begin position="6"/>
        <end position="51"/>
    </location>
</feature>
<organism evidence="2 3">
    <name type="scientific">Amphibacillus indicireducens</name>
    <dbReference type="NCBI Taxonomy" id="1076330"/>
    <lineage>
        <taxon>Bacteria</taxon>
        <taxon>Bacillati</taxon>
        <taxon>Bacillota</taxon>
        <taxon>Bacilli</taxon>
        <taxon>Bacillales</taxon>
        <taxon>Bacillaceae</taxon>
        <taxon>Amphibacillus</taxon>
    </lineage>
</organism>
<name>A0ABP7VSL9_9BACI</name>
<dbReference type="PANTHER" id="PTHR40516">
    <property type="entry name" value="ANTITOXIN CHPS-RELATED"/>
    <property type="match status" value="1"/>
</dbReference>
<accession>A0ABP7VSL9</accession>
<dbReference type="Pfam" id="PF04014">
    <property type="entry name" value="MazE_antitoxin"/>
    <property type="match status" value="1"/>
</dbReference>
<protein>
    <submittedName>
        <fullName evidence="2">AbrB/MazE/SpoVT family DNA-binding domain-containing protein</fullName>
    </submittedName>
</protein>
<keyword evidence="3" id="KW-1185">Reference proteome</keyword>
<dbReference type="PANTHER" id="PTHR40516:SF1">
    <property type="entry name" value="ANTITOXIN CHPS-RELATED"/>
    <property type="match status" value="1"/>
</dbReference>
<dbReference type="InterPro" id="IPR007159">
    <property type="entry name" value="SpoVT-AbrB_dom"/>
</dbReference>
<dbReference type="InterPro" id="IPR039052">
    <property type="entry name" value="Antitox_PemI-like"/>
</dbReference>
<comment type="caution">
    <text evidence="2">The sequence shown here is derived from an EMBL/GenBank/DDBJ whole genome shotgun (WGS) entry which is preliminary data.</text>
</comment>
<dbReference type="EMBL" id="BAABDL010000101">
    <property type="protein sequence ID" value="GAA4073666.1"/>
    <property type="molecule type" value="Genomic_DNA"/>
</dbReference>
<proteinExistence type="predicted"/>
<reference evidence="3" key="1">
    <citation type="journal article" date="2019" name="Int. J. Syst. Evol. Microbiol.">
        <title>The Global Catalogue of Microorganisms (GCM) 10K type strain sequencing project: providing services to taxonomists for standard genome sequencing and annotation.</title>
        <authorList>
            <consortium name="The Broad Institute Genomics Platform"/>
            <consortium name="The Broad Institute Genome Sequencing Center for Infectious Disease"/>
            <person name="Wu L."/>
            <person name="Ma J."/>
        </authorList>
    </citation>
    <scope>NUCLEOTIDE SEQUENCE [LARGE SCALE GENOMIC DNA]</scope>
    <source>
        <strain evidence="3">JCM 17250</strain>
    </source>
</reference>
<dbReference type="Proteomes" id="UP001501734">
    <property type="component" value="Unassembled WGS sequence"/>
</dbReference>
<evidence type="ECO:0000313" key="2">
    <source>
        <dbReference type="EMBL" id="GAA4073666.1"/>
    </source>
</evidence>
<dbReference type="RefSeq" id="WP_344912523.1">
    <property type="nucleotide sequence ID" value="NZ_BAABDL010000101.1"/>
</dbReference>